<dbReference type="Proteomes" id="UP001528912">
    <property type="component" value="Unassembled WGS sequence"/>
</dbReference>
<comment type="caution">
    <text evidence="2">The sequence shown here is derived from an EMBL/GenBank/DDBJ whole genome shotgun (WGS) entry which is preliminary data.</text>
</comment>
<feature type="compositionally biased region" description="Basic and acidic residues" evidence="1">
    <location>
        <begin position="48"/>
        <end position="63"/>
    </location>
</feature>
<evidence type="ECO:0000313" key="2">
    <source>
        <dbReference type="EMBL" id="MDF8266078.1"/>
    </source>
</evidence>
<accession>A0ABT6CB12</accession>
<organism evidence="2 3">
    <name type="scientific">Luteipulveratus flavus</name>
    <dbReference type="NCBI Taxonomy" id="3031728"/>
    <lineage>
        <taxon>Bacteria</taxon>
        <taxon>Bacillati</taxon>
        <taxon>Actinomycetota</taxon>
        <taxon>Actinomycetes</taxon>
        <taxon>Micrococcales</taxon>
        <taxon>Dermacoccaceae</taxon>
        <taxon>Luteipulveratus</taxon>
    </lineage>
</organism>
<reference evidence="2 3" key="1">
    <citation type="submission" date="2023-03" db="EMBL/GenBank/DDBJ databases">
        <title>YIM 133296 draft genome.</title>
        <authorList>
            <person name="Xiong L."/>
        </authorList>
    </citation>
    <scope>NUCLEOTIDE SEQUENCE [LARGE SCALE GENOMIC DNA]</scope>
    <source>
        <strain evidence="2 3">YIM 133296</strain>
    </source>
</reference>
<dbReference type="EMBL" id="JAROAV010000048">
    <property type="protein sequence ID" value="MDF8266078.1"/>
    <property type="molecule type" value="Genomic_DNA"/>
</dbReference>
<name>A0ABT6CB12_9MICO</name>
<evidence type="ECO:0000313" key="3">
    <source>
        <dbReference type="Proteomes" id="UP001528912"/>
    </source>
</evidence>
<sequence length="63" mass="6755">MRKLSLVVFGAGYVLGTKAGRQRYDQIAAAARAVSTRLDAYANGSSRAQDDDRRASHAADAEQ</sequence>
<feature type="region of interest" description="Disordered" evidence="1">
    <location>
        <begin position="41"/>
        <end position="63"/>
    </location>
</feature>
<evidence type="ECO:0000256" key="1">
    <source>
        <dbReference type="SAM" id="MobiDB-lite"/>
    </source>
</evidence>
<evidence type="ECO:0008006" key="4">
    <source>
        <dbReference type="Google" id="ProtNLM"/>
    </source>
</evidence>
<keyword evidence="3" id="KW-1185">Reference proteome</keyword>
<protein>
    <recommendedName>
        <fullName evidence="4">Protoporphyrinogen oxidase</fullName>
    </recommendedName>
</protein>
<proteinExistence type="predicted"/>
<gene>
    <name evidence="2" type="ORF">P4R38_17655</name>
</gene>
<dbReference type="RefSeq" id="WP_277193308.1">
    <property type="nucleotide sequence ID" value="NZ_JAROAV010000048.1"/>
</dbReference>